<dbReference type="Pfam" id="PF01042">
    <property type="entry name" value="Ribonuc_L-PSP"/>
    <property type="match status" value="1"/>
</dbReference>
<dbReference type="STRING" id="1007103.GCA_000213315_03954"/>
<evidence type="ECO:0000313" key="2">
    <source>
        <dbReference type="Proteomes" id="UP000076563"/>
    </source>
</evidence>
<dbReference type="SUPFAM" id="SSF55298">
    <property type="entry name" value="YjgF-like"/>
    <property type="match status" value="1"/>
</dbReference>
<evidence type="ECO:0000313" key="1">
    <source>
        <dbReference type="EMBL" id="KZE71876.1"/>
    </source>
</evidence>
<keyword evidence="2" id="KW-1185">Reference proteome</keyword>
<dbReference type="EMBL" id="LQRA01000109">
    <property type="protein sequence ID" value="KZE71876.1"/>
    <property type="molecule type" value="Genomic_DNA"/>
</dbReference>
<protein>
    <submittedName>
        <fullName evidence="1">Enamine deaminase RidA</fullName>
    </submittedName>
</protein>
<dbReference type="Proteomes" id="UP000076563">
    <property type="component" value="Unassembled WGS sequence"/>
</dbReference>
<proteinExistence type="predicted"/>
<dbReference type="InterPro" id="IPR035959">
    <property type="entry name" value="RutC-like_sf"/>
</dbReference>
<sequence length="132" mass="14988">MEQAKIVRKNPAGMPAPVGNYTHITKIPRNAELYVTSGQIGVDRNGSIPEPMNEQIKNTFDNIKTVLHSEELMSENIIKVNIWATQKIDWDYLDAEWEELFGNNYPAMTIGYISELGLPEIKIEIEVWAAKV</sequence>
<dbReference type="CDD" id="cd00448">
    <property type="entry name" value="YjgF_YER057c_UK114_family"/>
    <property type="match status" value="1"/>
</dbReference>
<organism evidence="1 2">
    <name type="scientific">Paenibacillus elgii</name>
    <dbReference type="NCBI Taxonomy" id="189691"/>
    <lineage>
        <taxon>Bacteria</taxon>
        <taxon>Bacillati</taxon>
        <taxon>Bacillota</taxon>
        <taxon>Bacilli</taxon>
        <taxon>Bacillales</taxon>
        <taxon>Paenibacillaceae</taxon>
        <taxon>Paenibacillus</taxon>
    </lineage>
</organism>
<dbReference type="RefSeq" id="WP_063187852.1">
    <property type="nucleotide sequence ID" value="NZ_CP121215.1"/>
</dbReference>
<comment type="caution">
    <text evidence="1">The sequence shown here is derived from an EMBL/GenBank/DDBJ whole genome shotgun (WGS) entry which is preliminary data.</text>
</comment>
<dbReference type="AlphaFoldDB" id="A0A165PN48"/>
<dbReference type="PANTHER" id="PTHR43857">
    <property type="entry name" value="BLR7761 PROTEIN"/>
    <property type="match status" value="1"/>
</dbReference>
<dbReference type="InterPro" id="IPR006175">
    <property type="entry name" value="YjgF/YER057c/UK114"/>
</dbReference>
<gene>
    <name evidence="1" type="ORF">AV654_34575</name>
</gene>
<name>A0A165PN48_9BACL</name>
<dbReference type="OrthoDB" id="9795206at2"/>
<dbReference type="PANTHER" id="PTHR43857:SF1">
    <property type="entry name" value="YJGH FAMILY PROTEIN"/>
    <property type="match status" value="1"/>
</dbReference>
<dbReference type="Gene3D" id="3.30.1330.40">
    <property type="entry name" value="RutC-like"/>
    <property type="match status" value="1"/>
</dbReference>
<reference evidence="2" key="1">
    <citation type="submission" date="2016-01" db="EMBL/GenBank/DDBJ databases">
        <title>Draft genome of Chromobacterium sp. F49.</title>
        <authorList>
            <person name="Hong K.W."/>
        </authorList>
    </citation>
    <scope>NUCLEOTIDE SEQUENCE [LARGE SCALE GENOMIC DNA]</scope>
    <source>
        <strain evidence="2">M63</strain>
    </source>
</reference>
<accession>A0A165PN48</accession>